<evidence type="ECO:0000256" key="2">
    <source>
        <dbReference type="ARBA" id="ARBA00009398"/>
    </source>
</evidence>
<evidence type="ECO:0000256" key="1">
    <source>
        <dbReference type="ARBA" id="ARBA00004307"/>
    </source>
</evidence>
<organismHost>
    <name type="scientific">Homo sapiens</name>
    <name type="common">Human</name>
    <dbReference type="NCBI Taxonomy" id="9606"/>
</organismHost>
<evidence type="ECO:0000256" key="9">
    <source>
        <dbReference type="ARBA" id="ARBA00023163"/>
    </source>
</evidence>
<comment type="subcellular location">
    <subcellularLocation>
        <location evidence="1 10">Host nucleus</location>
        <location evidence="1 10">Host nucleolus</location>
    </subcellularLocation>
</comment>
<proteinExistence type="inferred from homology"/>
<name>A0A0S3B0B1_9HIV2</name>
<feature type="region of interest" description="Disordered" evidence="11">
    <location>
        <begin position="1"/>
        <end position="34"/>
    </location>
</feature>
<dbReference type="GO" id="GO:0003723">
    <property type="term" value="F:RNA binding"/>
    <property type="evidence" value="ECO:0007669"/>
    <property type="project" value="UniProtKB-KW"/>
</dbReference>
<keyword evidence="9 10" id="KW-0804">Transcription</keyword>
<feature type="compositionally biased region" description="Low complexity" evidence="11">
    <location>
        <begin position="95"/>
        <end position="105"/>
    </location>
</feature>
<evidence type="ECO:0000256" key="6">
    <source>
        <dbReference type="ARBA" id="ARBA00022884"/>
    </source>
</evidence>
<keyword evidence="7 10" id="KW-0805">Transcription regulation</keyword>
<dbReference type="InterPro" id="IPR036963">
    <property type="entry name" value="Tat_dom_sf"/>
</dbReference>
<evidence type="ECO:0000256" key="5">
    <source>
        <dbReference type="ARBA" id="ARBA00022581"/>
    </source>
</evidence>
<dbReference type="Gene3D" id="4.10.20.10">
    <property type="entry name" value="Tat domain"/>
    <property type="match status" value="1"/>
</dbReference>
<keyword evidence="4 10" id="KW-1048">Host nucleus</keyword>
<feature type="compositionally biased region" description="Basic residues" evidence="11">
    <location>
        <begin position="83"/>
        <end position="94"/>
    </location>
</feature>
<dbReference type="InterPro" id="IPR001831">
    <property type="entry name" value="IV_Tat"/>
</dbReference>
<keyword evidence="6 10" id="KW-0694">RNA-binding</keyword>
<organism evidence="12">
    <name type="scientific">Human immunodeficiency virus 2</name>
    <dbReference type="NCBI Taxonomy" id="11709"/>
    <lineage>
        <taxon>Viruses</taxon>
        <taxon>Riboviria</taxon>
        <taxon>Pararnavirae</taxon>
        <taxon>Artverviricota</taxon>
        <taxon>Revtraviricetes</taxon>
        <taxon>Ortervirales</taxon>
        <taxon>Retroviridae</taxon>
        <taxon>Orthoretrovirinae</taxon>
        <taxon>Lentivirus</taxon>
        <taxon>Lentivirus humimdef2</taxon>
    </lineage>
</organism>
<accession>A0A0S3B0B1</accession>
<reference evidence="12" key="1">
    <citation type="journal article" date="2016" name="Genome Announc.">
        <title>Complete Genome Sequence of the WHO International Standard for HIV-2 RNA Determined by Deep Sequencing.</title>
        <authorList>
            <person name="Ham C."/>
            <person name="Morris C."/>
            <person name="Berry N."/>
        </authorList>
    </citation>
    <scope>NUCLEOTIDE SEQUENCE</scope>
    <source>
        <strain evidence="12">CAM2</strain>
    </source>
</reference>
<evidence type="ECO:0000256" key="7">
    <source>
        <dbReference type="ARBA" id="ARBA00023015"/>
    </source>
</evidence>
<feature type="compositionally biased region" description="Basic and acidic residues" evidence="11">
    <location>
        <begin position="1"/>
        <end position="12"/>
    </location>
</feature>
<evidence type="ECO:0000256" key="11">
    <source>
        <dbReference type="SAM" id="MobiDB-lite"/>
    </source>
</evidence>
<dbReference type="GO" id="GO:0044196">
    <property type="term" value="C:host cell nucleolus"/>
    <property type="evidence" value="ECO:0007669"/>
    <property type="project" value="UniProtKB-SubCell"/>
</dbReference>
<protein>
    <recommendedName>
        <fullName evidence="3 10">Protein Tat</fullName>
    </recommendedName>
</protein>
<dbReference type="Pfam" id="PF00539">
    <property type="entry name" value="Tat"/>
    <property type="match status" value="1"/>
</dbReference>
<evidence type="ECO:0000313" key="12">
    <source>
        <dbReference type="EMBL" id="ALQ56961.1"/>
    </source>
</evidence>
<sequence>MLDMETPLKEPESSLGSCNEPSSRTSGQDATTQELAKLGEEILSQLYQPLEECDNSCYCKRCCYHCQLCFLKKGLGICYDRKGRRRRTPKKAKAHSSSASDKSISTRTRNSQPAKKQKKTLEATVETDPGLGR</sequence>
<gene>
    <name evidence="12" type="primary">tat</name>
</gene>
<evidence type="ECO:0000256" key="4">
    <source>
        <dbReference type="ARBA" id="ARBA00022562"/>
    </source>
</evidence>
<comment type="similarity">
    <text evidence="2 10">Belongs to the lentiviruses Tat family.</text>
</comment>
<keyword evidence="8 10" id="KW-0010">Activator</keyword>
<feature type="compositionally biased region" description="Polar residues" evidence="11">
    <location>
        <begin position="14"/>
        <end position="34"/>
    </location>
</feature>
<evidence type="ECO:0000256" key="10">
    <source>
        <dbReference type="RuleBase" id="RU003311"/>
    </source>
</evidence>
<dbReference type="EMBL" id="KU179861">
    <property type="protein sequence ID" value="ALQ56961.1"/>
    <property type="molecule type" value="Genomic_RNA"/>
</dbReference>
<dbReference type="GO" id="GO:0001070">
    <property type="term" value="F:RNA-binding transcription regulator activity"/>
    <property type="evidence" value="ECO:0007669"/>
    <property type="project" value="InterPro"/>
</dbReference>
<feature type="region of interest" description="Disordered" evidence="11">
    <location>
        <begin position="83"/>
        <end position="133"/>
    </location>
</feature>
<dbReference type="PRINTS" id="PR00055">
    <property type="entry name" value="HIVTATDOMAIN"/>
</dbReference>
<dbReference type="GO" id="GO:0050434">
    <property type="term" value="P:positive regulation of viral transcription"/>
    <property type="evidence" value="ECO:0007669"/>
    <property type="project" value="InterPro"/>
</dbReference>
<keyword evidence="5" id="KW-0945">Host-virus interaction</keyword>
<evidence type="ECO:0000256" key="3">
    <source>
        <dbReference type="ARBA" id="ARBA00022376"/>
    </source>
</evidence>
<evidence type="ECO:0000256" key="8">
    <source>
        <dbReference type="ARBA" id="ARBA00023159"/>
    </source>
</evidence>